<dbReference type="HOGENOM" id="CLU_579934_0_0_6"/>
<sequence>MLAARLRSRIGNQRLEQGAVGMAGNGDGAEGDRLKAQRSGHVVVRTTEFVLEGAARNAQPRRHGMELVQRIAQQVRPALIAPQVHRIVDVDGHRPGQAFLAFLPALSLSASSLASASAALSSVLAVAFSAAASSATASVPAASAASSASASPSSSASAFWNSATSVFRYSSAVWPSSAARSSIICCSWVEYSSQMVLPSACCRLARCLSRASIGTGLSALPMVWPPIDSIHSLPPCRPMAATTRPSASCSTAWLVTWGAWPRRAKGRLGCCFLRLSRLALELRDTVFSTLGMASHSRACAARCDARRRLASHQTGPPGAQRLHRHRPESGQQNDCAHRQAGAAGARNRHGPRVHCGCERRRPCLPDRCSRRVVRRSQPRHRRTWPETAVGRFPDAIAWEIAHRGLHIQACRPCITASPPRLPQPWQAPWQSPPARWKTGAVLPDGQRQLRPPPGQEPRWRRPARPLLVLLA</sequence>
<dbReference type="EMBL" id="AE013598">
    <property type="protein sequence ID" value="AAW73938.1"/>
    <property type="molecule type" value="Genomic_DNA"/>
</dbReference>
<organism evidence="2 3">
    <name type="scientific">Xanthomonas oryzae pv. oryzae (strain KACC10331 / KXO85)</name>
    <dbReference type="NCBI Taxonomy" id="291331"/>
    <lineage>
        <taxon>Bacteria</taxon>
        <taxon>Pseudomonadati</taxon>
        <taxon>Pseudomonadota</taxon>
        <taxon>Gammaproteobacteria</taxon>
        <taxon>Lysobacterales</taxon>
        <taxon>Lysobacteraceae</taxon>
        <taxon>Xanthomonas</taxon>
    </lineage>
</organism>
<feature type="region of interest" description="Disordered" evidence="1">
    <location>
        <begin position="429"/>
        <end position="464"/>
    </location>
</feature>
<protein>
    <submittedName>
        <fullName evidence="2">Uncharacterized protein</fullName>
    </submittedName>
</protein>
<feature type="region of interest" description="Disordered" evidence="1">
    <location>
        <begin position="310"/>
        <end position="351"/>
    </location>
</feature>
<proteinExistence type="predicted"/>
<name>Q5H532_XANOR</name>
<evidence type="ECO:0000313" key="3">
    <source>
        <dbReference type="Proteomes" id="UP000006735"/>
    </source>
</evidence>
<gene>
    <name evidence="2" type="ordered locus">XOO0684</name>
</gene>
<dbReference type="KEGG" id="xoo:XOO0684"/>
<keyword evidence="3" id="KW-1185">Reference proteome</keyword>
<evidence type="ECO:0000313" key="2">
    <source>
        <dbReference type="EMBL" id="AAW73938.1"/>
    </source>
</evidence>
<dbReference type="Proteomes" id="UP000006735">
    <property type="component" value="Chromosome"/>
</dbReference>
<reference evidence="2 3" key="1">
    <citation type="journal article" date="2005" name="Nucleic Acids Res.">
        <title>The genome sequence of Xanthomonas oryzae pathovar oryzae KACC10331, the bacterial blight pathogen of rice.</title>
        <authorList>
            <person name="Lee B.M."/>
            <person name="Park Y.J."/>
            <person name="Park D.S."/>
            <person name="Kang H.W."/>
            <person name="Kim J.G."/>
            <person name="Song E.S."/>
            <person name="Park I.C."/>
            <person name="Yoon U.H."/>
            <person name="Hahn J.H."/>
            <person name="Koo B.S."/>
            <person name="Lee G.B."/>
            <person name="Kim H."/>
            <person name="Park H.S."/>
            <person name="Yoon K.O."/>
            <person name="Kim J.H."/>
            <person name="Jung C.H."/>
            <person name="Koh N.H."/>
            <person name="Seo J.S."/>
            <person name="Go S.J."/>
        </authorList>
    </citation>
    <scope>NUCLEOTIDE SEQUENCE [LARGE SCALE GENOMIC DNA]</scope>
    <source>
        <strain evidence="3">KACC10331 / KXO85</strain>
    </source>
</reference>
<dbReference type="AlphaFoldDB" id="Q5H532"/>
<accession>Q5H532</accession>
<evidence type="ECO:0000256" key="1">
    <source>
        <dbReference type="SAM" id="MobiDB-lite"/>
    </source>
</evidence>